<evidence type="ECO:0000313" key="1">
    <source>
        <dbReference type="EMBL" id="KAK8774833.1"/>
    </source>
</evidence>
<proteinExistence type="predicted"/>
<evidence type="ECO:0000313" key="2">
    <source>
        <dbReference type="Proteomes" id="UP001321473"/>
    </source>
</evidence>
<protein>
    <submittedName>
        <fullName evidence="1">Uncharacterized protein</fullName>
    </submittedName>
</protein>
<sequence>MRRLDNLRKSAASKFRTGILPLGDQMFLPASRGPDHSPGGMLVCPSISSNPKRYKISKHQIKFTMSSGVYADRKHWYVDMCEIHGAQHGAVQAR</sequence>
<dbReference type="Proteomes" id="UP001321473">
    <property type="component" value="Unassembled WGS sequence"/>
</dbReference>
<accession>A0AAQ4EK62</accession>
<name>A0AAQ4EK62_AMBAM</name>
<keyword evidence="2" id="KW-1185">Reference proteome</keyword>
<dbReference type="AlphaFoldDB" id="A0AAQ4EK62"/>
<organism evidence="1 2">
    <name type="scientific">Amblyomma americanum</name>
    <name type="common">Lone star tick</name>
    <dbReference type="NCBI Taxonomy" id="6943"/>
    <lineage>
        <taxon>Eukaryota</taxon>
        <taxon>Metazoa</taxon>
        <taxon>Ecdysozoa</taxon>
        <taxon>Arthropoda</taxon>
        <taxon>Chelicerata</taxon>
        <taxon>Arachnida</taxon>
        <taxon>Acari</taxon>
        <taxon>Parasitiformes</taxon>
        <taxon>Ixodida</taxon>
        <taxon>Ixodoidea</taxon>
        <taxon>Ixodidae</taxon>
        <taxon>Amblyomminae</taxon>
        <taxon>Amblyomma</taxon>
    </lineage>
</organism>
<gene>
    <name evidence="1" type="ORF">V5799_010640</name>
</gene>
<dbReference type="EMBL" id="JARKHS020014947">
    <property type="protein sequence ID" value="KAK8774833.1"/>
    <property type="molecule type" value="Genomic_DNA"/>
</dbReference>
<comment type="caution">
    <text evidence="1">The sequence shown here is derived from an EMBL/GenBank/DDBJ whole genome shotgun (WGS) entry which is preliminary data.</text>
</comment>
<reference evidence="1 2" key="1">
    <citation type="journal article" date="2023" name="Arcadia Sci">
        <title>De novo assembly of a long-read Amblyomma americanum tick genome.</title>
        <authorList>
            <person name="Chou S."/>
            <person name="Poskanzer K.E."/>
            <person name="Rollins M."/>
            <person name="Thuy-Boun P.S."/>
        </authorList>
    </citation>
    <scope>NUCLEOTIDE SEQUENCE [LARGE SCALE GENOMIC DNA]</scope>
    <source>
        <strain evidence="1">F_SG_1</strain>
        <tissue evidence="1">Salivary glands</tissue>
    </source>
</reference>